<sequence length="79" mass="9499">MSRSNGLPSVWYMNFKNLEEPPKFCYSVVNVIEKKLLDEYQKQEEGLQHVKKLKTYFSKMNKCIYIVISTRFCKKEKLQ</sequence>
<protein>
    <submittedName>
        <fullName evidence="1">Uncharacterized protein</fullName>
    </submittedName>
</protein>
<proteinExistence type="predicted"/>
<accession>A0A2G5VBK4</accession>
<reference evidence="2" key="1">
    <citation type="submission" date="2017-10" db="EMBL/GenBank/DDBJ databases">
        <title>Rapid genome shrinkage in a self-fertile nematode reveals novel sperm competition proteins.</title>
        <authorList>
            <person name="Yin D."/>
            <person name="Schwarz E.M."/>
            <person name="Thomas C.G."/>
            <person name="Felde R.L."/>
            <person name="Korf I.F."/>
            <person name="Cutter A.D."/>
            <person name="Schartner C.M."/>
            <person name="Ralston E.J."/>
            <person name="Meyer B.J."/>
            <person name="Haag E.S."/>
        </authorList>
    </citation>
    <scope>NUCLEOTIDE SEQUENCE [LARGE SCALE GENOMIC DNA]</scope>
    <source>
        <strain evidence="2">JU1422</strain>
    </source>
</reference>
<name>A0A2G5VBK4_9PELO</name>
<dbReference type="Proteomes" id="UP000230233">
    <property type="component" value="Chromosome II"/>
</dbReference>
<dbReference type="EMBL" id="PDUG01000002">
    <property type="protein sequence ID" value="PIC49130.1"/>
    <property type="molecule type" value="Genomic_DNA"/>
</dbReference>
<comment type="caution">
    <text evidence="1">The sequence shown here is derived from an EMBL/GenBank/DDBJ whole genome shotgun (WGS) entry which is preliminary data.</text>
</comment>
<organism evidence="1 2">
    <name type="scientific">Caenorhabditis nigoni</name>
    <dbReference type="NCBI Taxonomy" id="1611254"/>
    <lineage>
        <taxon>Eukaryota</taxon>
        <taxon>Metazoa</taxon>
        <taxon>Ecdysozoa</taxon>
        <taxon>Nematoda</taxon>
        <taxon>Chromadorea</taxon>
        <taxon>Rhabditida</taxon>
        <taxon>Rhabditina</taxon>
        <taxon>Rhabditomorpha</taxon>
        <taxon>Rhabditoidea</taxon>
        <taxon>Rhabditidae</taxon>
        <taxon>Peloderinae</taxon>
        <taxon>Caenorhabditis</taxon>
    </lineage>
</organism>
<gene>
    <name evidence="1" type="primary">Cnig_chr_II.g7837</name>
    <name evidence="1" type="ORF">B9Z55_007837</name>
</gene>
<dbReference type="AlphaFoldDB" id="A0A2G5VBK4"/>
<keyword evidence="2" id="KW-1185">Reference proteome</keyword>
<evidence type="ECO:0000313" key="2">
    <source>
        <dbReference type="Proteomes" id="UP000230233"/>
    </source>
</evidence>
<evidence type="ECO:0000313" key="1">
    <source>
        <dbReference type="EMBL" id="PIC49130.1"/>
    </source>
</evidence>